<organism evidence="4 5">
    <name type="scientific">Stigmatella aurantiaca</name>
    <dbReference type="NCBI Taxonomy" id="41"/>
    <lineage>
        <taxon>Bacteria</taxon>
        <taxon>Pseudomonadati</taxon>
        <taxon>Myxococcota</taxon>
        <taxon>Myxococcia</taxon>
        <taxon>Myxococcales</taxon>
        <taxon>Cystobacterineae</taxon>
        <taxon>Archangiaceae</taxon>
        <taxon>Stigmatella</taxon>
    </lineage>
</organism>
<feature type="binding site" evidence="3">
    <location>
        <position position="281"/>
    </location>
    <ligand>
        <name>Mg(2+)</name>
        <dbReference type="ChEBI" id="CHEBI:18420"/>
        <label>1</label>
    </ligand>
</feature>
<dbReference type="InterPro" id="IPR005502">
    <property type="entry name" value="Ribosyl_crysJ1"/>
</dbReference>
<accession>A0A1H7PNA7</accession>
<feature type="binding site" evidence="3">
    <location>
        <position position="63"/>
    </location>
    <ligand>
        <name>Mg(2+)</name>
        <dbReference type="ChEBI" id="CHEBI:18420"/>
        <label>1</label>
    </ligand>
</feature>
<dbReference type="GO" id="GO:0046872">
    <property type="term" value="F:metal ion binding"/>
    <property type="evidence" value="ECO:0007669"/>
    <property type="project" value="UniProtKB-KW"/>
</dbReference>
<evidence type="ECO:0000313" key="5">
    <source>
        <dbReference type="Proteomes" id="UP000182719"/>
    </source>
</evidence>
<dbReference type="Gene3D" id="1.10.4080.10">
    <property type="entry name" value="ADP-ribosylation/Crystallin J1"/>
    <property type="match status" value="1"/>
</dbReference>
<comment type="similarity">
    <text evidence="1">Belongs to the ADP-ribosylglycohydrolase family.</text>
</comment>
<evidence type="ECO:0000313" key="4">
    <source>
        <dbReference type="EMBL" id="SEL37300.1"/>
    </source>
</evidence>
<gene>
    <name evidence="4" type="ORF">SAMN05444354_105353</name>
</gene>
<dbReference type="SUPFAM" id="SSF101478">
    <property type="entry name" value="ADP-ribosylglycohydrolase"/>
    <property type="match status" value="1"/>
</dbReference>
<sequence length="341" mass="36377">MPLTPAERQDRFHAAFLGLAIGDALGFPLRGVPPASLTRLTHLADDFSPRPRGKFAKGQFSDDTQMLLAASESVIREGKVDGRSAAAHFAWLWQEGVILQPPKGLSEALQRLAGGAPWMSAGAPLGLKCPSVLSRAMVVGLFEGRRARLPHDAGVLSVVTHKDPTCAAAAAAFAQAVALGMEEEALTAAAFCESLALAAAVHDKTLAEELRHLPRLLTWDVSRALGALRKVGVPRSELDGVEGLPPHVVPVLLTSLYATLKMPHDFREAVALVLRCGGEVDVAAAVTGALLGAHLGTRALPARLRKQVLYGENLLDTADRLFQARQVRETLVTALALHRRR</sequence>
<name>A0A1H7PNA7_STIAU</name>
<reference evidence="5" key="1">
    <citation type="submission" date="2016-10" db="EMBL/GenBank/DDBJ databases">
        <authorList>
            <person name="Varghese N."/>
            <person name="Submissions S."/>
        </authorList>
    </citation>
    <scope>NUCLEOTIDE SEQUENCE [LARGE SCALE GENOMIC DNA]</scope>
    <source>
        <strain evidence="5">DSM 17044</strain>
    </source>
</reference>
<dbReference type="InterPro" id="IPR050792">
    <property type="entry name" value="ADP-ribosylglycohydrolase"/>
</dbReference>
<keyword evidence="3" id="KW-0460">Magnesium</keyword>
<keyword evidence="5" id="KW-1185">Reference proteome</keyword>
<dbReference type="RefSeq" id="WP_075006656.1">
    <property type="nucleotide sequence ID" value="NZ_FOAP01000005.1"/>
</dbReference>
<dbReference type="PANTHER" id="PTHR16222">
    <property type="entry name" value="ADP-RIBOSYLGLYCOHYDROLASE"/>
    <property type="match status" value="1"/>
</dbReference>
<dbReference type="EMBL" id="FOAP01000005">
    <property type="protein sequence ID" value="SEL37300.1"/>
    <property type="molecule type" value="Genomic_DNA"/>
</dbReference>
<proteinExistence type="inferred from homology"/>
<dbReference type="Proteomes" id="UP000182719">
    <property type="component" value="Unassembled WGS sequence"/>
</dbReference>
<evidence type="ECO:0000256" key="3">
    <source>
        <dbReference type="PIRSR" id="PIRSR605502-1"/>
    </source>
</evidence>
<feature type="binding site" evidence="3">
    <location>
        <position position="62"/>
    </location>
    <ligand>
        <name>Mg(2+)</name>
        <dbReference type="ChEBI" id="CHEBI:18420"/>
        <label>1</label>
    </ligand>
</feature>
<dbReference type="Pfam" id="PF03747">
    <property type="entry name" value="ADP_ribosyl_GH"/>
    <property type="match status" value="1"/>
</dbReference>
<keyword evidence="3" id="KW-0479">Metal-binding</keyword>
<comment type="cofactor">
    <cofactor evidence="3">
        <name>Mg(2+)</name>
        <dbReference type="ChEBI" id="CHEBI:18420"/>
    </cofactor>
    <text evidence="3">Binds 2 magnesium ions per subunit.</text>
</comment>
<dbReference type="PANTHER" id="PTHR16222:SF24">
    <property type="entry name" value="ADP-RIBOSYLHYDROLASE ARH3"/>
    <property type="match status" value="1"/>
</dbReference>
<dbReference type="InterPro" id="IPR036705">
    <property type="entry name" value="Ribosyl_crysJ1_sf"/>
</dbReference>
<evidence type="ECO:0000256" key="1">
    <source>
        <dbReference type="ARBA" id="ARBA00010702"/>
    </source>
</evidence>
<feature type="binding site" evidence="3">
    <location>
        <position position="61"/>
    </location>
    <ligand>
        <name>Mg(2+)</name>
        <dbReference type="ChEBI" id="CHEBI:18420"/>
        <label>1</label>
    </ligand>
</feature>
<evidence type="ECO:0000256" key="2">
    <source>
        <dbReference type="ARBA" id="ARBA00022801"/>
    </source>
</evidence>
<protein>
    <submittedName>
        <fullName evidence="4">ADP-ribosylglycohydrolase</fullName>
    </submittedName>
</protein>
<keyword evidence="2 4" id="KW-0378">Hydrolase</keyword>
<dbReference type="OrthoDB" id="9806482at2"/>
<dbReference type="AlphaFoldDB" id="A0A1H7PNA7"/>
<dbReference type="GO" id="GO:0016787">
    <property type="term" value="F:hydrolase activity"/>
    <property type="evidence" value="ECO:0007669"/>
    <property type="project" value="UniProtKB-KW"/>
</dbReference>